<accession>A0A4Z2IA77</accession>
<proteinExistence type="predicted"/>
<dbReference type="Proteomes" id="UP000314294">
    <property type="component" value="Unassembled WGS sequence"/>
</dbReference>
<evidence type="ECO:0000313" key="2">
    <source>
        <dbReference type="Proteomes" id="UP000314294"/>
    </source>
</evidence>
<reference evidence="1 2" key="1">
    <citation type="submission" date="2019-03" db="EMBL/GenBank/DDBJ databases">
        <title>First draft genome of Liparis tanakae, snailfish: a comprehensive survey of snailfish specific genes.</title>
        <authorList>
            <person name="Kim W."/>
            <person name="Song I."/>
            <person name="Jeong J.-H."/>
            <person name="Kim D."/>
            <person name="Kim S."/>
            <person name="Ryu S."/>
            <person name="Song J.Y."/>
            <person name="Lee S.K."/>
        </authorList>
    </citation>
    <scope>NUCLEOTIDE SEQUENCE [LARGE SCALE GENOMIC DNA]</scope>
    <source>
        <tissue evidence="1">Muscle</tissue>
    </source>
</reference>
<gene>
    <name evidence="1" type="ORF">EYF80_014988</name>
</gene>
<dbReference type="EMBL" id="SRLO01000110">
    <property type="protein sequence ID" value="TNN74888.1"/>
    <property type="molecule type" value="Genomic_DNA"/>
</dbReference>
<name>A0A4Z2IA77_9TELE</name>
<sequence length="170" mass="18897">MWLPAEVNDGLRFDWQPVVTQQGLQEVAAAGGEDGPVCAHFPALHQHGHIAQDALPSLLLQVQQHVGTVDLGLIHNQGQTRRYSDSHLSRYKWYYKTAGRPGLTSLSLRLLWGSVNRIGLVRFQGDFLFAPLRDAYRQNDVPRLNEARCGCRGVLPAARIDQLGDQLGAH</sequence>
<dbReference type="AlphaFoldDB" id="A0A4Z2IA77"/>
<protein>
    <submittedName>
        <fullName evidence="1">Uncharacterized protein</fullName>
    </submittedName>
</protein>
<evidence type="ECO:0000313" key="1">
    <source>
        <dbReference type="EMBL" id="TNN74888.1"/>
    </source>
</evidence>
<comment type="caution">
    <text evidence="1">The sequence shown here is derived from an EMBL/GenBank/DDBJ whole genome shotgun (WGS) entry which is preliminary data.</text>
</comment>
<keyword evidence="2" id="KW-1185">Reference proteome</keyword>
<organism evidence="1 2">
    <name type="scientific">Liparis tanakae</name>
    <name type="common">Tanaka's snailfish</name>
    <dbReference type="NCBI Taxonomy" id="230148"/>
    <lineage>
        <taxon>Eukaryota</taxon>
        <taxon>Metazoa</taxon>
        <taxon>Chordata</taxon>
        <taxon>Craniata</taxon>
        <taxon>Vertebrata</taxon>
        <taxon>Euteleostomi</taxon>
        <taxon>Actinopterygii</taxon>
        <taxon>Neopterygii</taxon>
        <taxon>Teleostei</taxon>
        <taxon>Neoteleostei</taxon>
        <taxon>Acanthomorphata</taxon>
        <taxon>Eupercaria</taxon>
        <taxon>Perciformes</taxon>
        <taxon>Cottioidei</taxon>
        <taxon>Cottales</taxon>
        <taxon>Liparidae</taxon>
        <taxon>Liparis</taxon>
    </lineage>
</organism>